<proteinExistence type="predicted"/>
<dbReference type="AlphaFoldDB" id="M2B6M1"/>
<reference evidence="1" key="1">
    <citation type="submission" date="2012-11" db="EMBL/GenBank/DDBJ databases">
        <title>Permanent draft genomes of Rhodopirellula europaea strain SH398 and 6C.</title>
        <authorList>
            <person name="Richter M."/>
            <person name="Richter-Heitmann T."/>
            <person name="Frank C."/>
            <person name="Harder J."/>
            <person name="Glockner F.O."/>
        </authorList>
    </citation>
    <scope>NUCLEOTIDE SEQUENCE</scope>
    <source>
        <strain evidence="1">6C</strain>
    </source>
</reference>
<sequence length="60" mass="7192">MRSRLESIKRLILVCQMGHSSPPHANQRLLRTNHESTCRAHFDRELEVHQNFMNERGFEF</sequence>
<reference evidence="1" key="2">
    <citation type="journal article" date="2013" name="Mar. Genomics">
        <title>Expression of sulfatases in Rhodopirellula baltica and the diversity of sulfatases in the genus Rhodopirellula.</title>
        <authorList>
            <person name="Wegner C.E."/>
            <person name="Richter-Heitmann T."/>
            <person name="Klindworth A."/>
            <person name="Klockow C."/>
            <person name="Richter M."/>
            <person name="Achstetter T."/>
            <person name="Glockner F.O."/>
            <person name="Harder J."/>
        </authorList>
    </citation>
    <scope>NUCLEOTIDE SEQUENCE [LARGE SCALE GENOMIC DNA]</scope>
    <source>
        <strain evidence="1">6C</strain>
    </source>
</reference>
<dbReference type="EMBL" id="ANMO01000084">
    <property type="protein sequence ID" value="EMB17869.1"/>
    <property type="molecule type" value="Genomic_DNA"/>
</dbReference>
<comment type="caution">
    <text evidence="1">The sequence shown here is derived from an EMBL/GenBank/DDBJ whole genome shotgun (WGS) entry which is preliminary data.</text>
</comment>
<evidence type="ECO:0000313" key="2">
    <source>
        <dbReference type="Proteomes" id="UP000011529"/>
    </source>
</evidence>
<evidence type="ECO:0000313" key="1">
    <source>
        <dbReference type="EMBL" id="EMB17869.1"/>
    </source>
</evidence>
<protein>
    <submittedName>
        <fullName evidence="1">Uncharacterized protein</fullName>
    </submittedName>
</protein>
<dbReference type="Proteomes" id="UP000011529">
    <property type="component" value="Unassembled WGS sequence"/>
</dbReference>
<gene>
    <name evidence="1" type="ORF">RE6C_01423</name>
</gene>
<accession>M2B6M1</accession>
<dbReference type="PATRIC" id="fig|1263867.3.peg.1507"/>
<organism evidence="1 2">
    <name type="scientific">Rhodopirellula europaea 6C</name>
    <dbReference type="NCBI Taxonomy" id="1263867"/>
    <lineage>
        <taxon>Bacteria</taxon>
        <taxon>Pseudomonadati</taxon>
        <taxon>Planctomycetota</taxon>
        <taxon>Planctomycetia</taxon>
        <taxon>Pirellulales</taxon>
        <taxon>Pirellulaceae</taxon>
        <taxon>Rhodopirellula</taxon>
    </lineage>
</organism>
<keyword evidence="2" id="KW-1185">Reference proteome</keyword>
<name>M2B6M1_9BACT</name>